<accession>A0ACC1SY93</accession>
<proteinExistence type="predicted"/>
<organism evidence="1 2">
    <name type="scientific">Phlebia brevispora</name>
    <dbReference type="NCBI Taxonomy" id="194682"/>
    <lineage>
        <taxon>Eukaryota</taxon>
        <taxon>Fungi</taxon>
        <taxon>Dikarya</taxon>
        <taxon>Basidiomycota</taxon>
        <taxon>Agaricomycotina</taxon>
        <taxon>Agaricomycetes</taxon>
        <taxon>Polyporales</taxon>
        <taxon>Meruliaceae</taxon>
        <taxon>Phlebia</taxon>
    </lineage>
</organism>
<name>A0ACC1SY93_9APHY</name>
<evidence type="ECO:0000313" key="2">
    <source>
        <dbReference type="Proteomes" id="UP001148662"/>
    </source>
</evidence>
<gene>
    <name evidence="1" type="ORF">NM688_g5252</name>
</gene>
<keyword evidence="2" id="KW-1185">Reference proteome</keyword>
<dbReference type="EMBL" id="JANHOG010000952">
    <property type="protein sequence ID" value="KAJ3548761.1"/>
    <property type="molecule type" value="Genomic_DNA"/>
</dbReference>
<protein>
    <submittedName>
        <fullName evidence="1">Uncharacterized protein</fullName>
    </submittedName>
</protein>
<comment type="caution">
    <text evidence="1">The sequence shown here is derived from an EMBL/GenBank/DDBJ whole genome shotgun (WGS) entry which is preliminary data.</text>
</comment>
<dbReference type="Proteomes" id="UP001148662">
    <property type="component" value="Unassembled WGS sequence"/>
</dbReference>
<reference evidence="1" key="1">
    <citation type="submission" date="2022-07" db="EMBL/GenBank/DDBJ databases">
        <title>Genome Sequence of Phlebia brevispora.</title>
        <authorList>
            <person name="Buettner E."/>
        </authorList>
    </citation>
    <scope>NUCLEOTIDE SEQUENCE</scope>
    <source>
        <strain evidence="1">MPL23</strain>
    </source>
</reference>
<evidence type="ECO:0000313" key="1">
    <source>
        <dbReference type="EMBL" id="KAJ3548761.1"/>
    </source>
</evidence>
<sequence length="979" mass="105510">MNVTSSHPKLRTTLRFADLQFVAGNVVSGKMEMECKAEKGLAVGVIKVDLFGTEELTSRDHSATQTFLHAERIFQGPGLPPSNSVHPYPPAGEVILPHHYYYARRGITTFWFRLPLPSSSPSSINLGSGLAQIRYEVRATVEVIWKGQKQIVTDKKKVEVIESYDKGTERAHSEAIVVSENGKMWIQGKLLGGVIVPGQPACVELTVKNHSTKKNSSLAVSLNRELVLPNFPPTQKAPLQISDTLASVTFRGPEYIIQPGVEGVAHLVFDVPQTARSVRGGTRQSEEDDSNASVAALFEVRCFATVKLAMGIGSKNTQLELPARICHPDTIPEDVWAGSEAYPLEEPDAGGLMNEGYSPPFSPTPYMSSTSAAFLSSSSPAPYLSPASPPHPFIAPPISPTMSPLPYVDQGQVWIPSLAGPLYNPYSTPPPQIQQYQYIPQSVVPPPLYPVRPSSAQPTPSSPSYPRAYGLPPPSVPQPVVPLAWMSTQQTPERTPEREEGQGERAARVSHHLRISSRHRSVSPQAHRYALPAVDAPHTHADDVVTTPSRSKHERAPALQSIHTPSPPLSPNLSSNGEVVSPRPGFSPRHSFSVDPVTHVSLSKGDCVETLERIAAVTDEANADMSGSVPDLSPQLDKTLPIPPVPSSKTKPSSARPRADTIFQQPQDFDLDATPPTPTLAAVSSPKALRSAKGATGLDALEARLLAEVGTRKVDLNSKRPHVKSVLPITIPRPTDVIDLPVDSAISSLSLPSLGGANEGTLRLTGSRSNSPRSRQERSPSRELVPEREVSDRPSKPKTREGRSRKHLKADDPKEKEHHRLRKMAQGRVTAWLGSIDPEAPPQSATPPLQTPPSNNISLPGRSPAPKTKSHLYTPPSNGIPLPNQSLAPEIAPREVDSTEATKTADTAKTNMHDTPPNPRSSGFMPLGTIRNSRVAASPGASPGSPTSKNDEGARHRLPRGVRGPRRASNGGCSYVGFR</sequence>